<protein>
    <recommendedName>
        <fullName evidence="4">Transmembrane protein</fullName>
    </recommendedName>
</protein>
<dbReference type="AlphaFoldDB" id="A0A412YKA5"/>
<keyword evidence="1" id="KW-1133">Transmembrane helix</keyword>
<proteinExistence type="predicted"/>
<comment type="caution">
    <text evidence="2">The sequence shown here is derived from an EMBL/GenBank/DDBJ whole genome shotgun (WGS) entry which is preliminary data.</text>
</comment>
<keyword evidence="1" id="KW-0812">Transmembrane</keyword>
<feature type="transmembrane region" description="Helical" evidence="1">
    <location>
        <begin position="7"/>
        <end position="28"/>
    </location>
</feature>
<gene>
    <name evidence="2" type="ORF">DWW08_05670</name>
</gene>
<reference evidence="2 3" key="1">
    <citation type="submission" date="2018-08" db="EMBL/GenBank/DDBJ databases">
        <title>A genome reference for cultivated species of the human gut microbiota.</title>
        <authorList>
            <person name="Zou Y."/>
            <person name="Xue W."/>
            <person name="Luo G."/>
        </authorList>
    </citation>
    <scope>NUCLEOTIDE SEQUENCE [LARGE SCALE GENOMIC DNA]</scope>
    <source>
        <strain evidence="2 3">AF14-26</strain>
    </source>
</reference>
<feature type="transmembrane region" description="Helical" evidence="1">
    <location>
        <begin position="121"/>
        <end position="140"/>
    </location>
</feature>
<sequence length="156" mass="17489">MNKTVQSILSLTAFSLLLIVVTFFFAGLGFGRLFGIYGVMEYSFLGVLAVIDILIICKVCKLYFLQPKVIMLLFGMECCSVLLWLAFICLDQNLLDWQITDRLLKIIGLDGFTGDERGMNIFAVLCGIIYPPIGIVCLFIELRSINKSVVTTRDNI</sequence>
<organism evidence="2 3">
    <name type="scientific">Bacteroides fragilis</name>
    <dbReference type="NCBI Taxonomy" id="817"/>
    <lineage>
        <taxon>Bacteria</taxon>
        <taxon>Pseudomonadati</taxon>
        <taxon>Bacteroidota</taxon>
        <taxon>Bacteroidia</taxon>
        <taxon>Bacteroidales</taxon>
        <taxon>Bacteroidaceae</taxon>
        <taxon>Bacteroides</taxon>
    </lineage>
</organism>
<keyword evidence="1" id="KW-0472">Membrane</keyword>
<dbReference type="RefSeq" id="WP_122141988.1">
    <property type="nucleotide sequence ID" value="NZ_JAFKPL010000001.1"/>
</dbReference>
<dbReference type="EMBL" id="QRZH01000003">
    <property type="protein sequence ID" value="RGV57853.1"/>
    <property type="molecule type" value="Genomic_DNA"/>
</dbReference>
<dbReference type="Proteomes" id="UP000286270">
    <property type="component" value="Unassembled WGS sequence"/>
</dbReference>
<feature type="transmembrane region" description="Helical" evidence="1">
    <location>
        <begin position="69"/>
        <end position="88"/>
    </location>
</feature>
<evidence type="ECO:0000313" key="2">
    <source>
        <dbReference type="EMBL" id="RGV57853.1"/>
    </source>
</evidence>
<evidence type="ECO:0000313" key="3">
    <source>
        <dbReference type="Proteomes" id="UP000286270"/>
    </source>
</evidence>
<name>A0A412YKA5_BACFG</name>
<evidence type="ECO:0008006" key="4">
    <source>
        <dbReference type="Google" id="ProtNLM"/>
    </source>
</evidence>
<evidence type="ECO:0000256" key="1">
    <source>
        <dbReference type="SAM" id="Phobius"/>
    </source>
</evidence>
<accession>A0A412YKA5</accession>
<feature type="transmembrane region" description="Helical" evidence="1">
    <location>
        <begin position="34"/>
        <end position="57"/>
    </location>
</feature>